<dbReference type="InterPro" id="IPR001293">
    <property type="entry name" value="Znf_TRAF"/>
</dbReference>
<dbReference type="InterPro" id="IPR013083">
    <property type="entry name" value="Znf_RING/FYVE/PHD"/>
</dbReference>
<keyword evidence="3 4" id="KW-0862">Zinc</keyword>
<keyword evidence="1 4" id="KW-0479">Metal-binding</keyword>
<dbReference type="AlphaFoldDB" id="A0A1V9XFG7"/>
<dbReference type="Gene3D" id="3.30.40.10">
    <property type="entry name" value="Zinc/RING finger domain, C3HC4 (zinc finger)"/>
    <property type="match status" value="1"/>
</dbReference>
<protein>
    <submittedName>
        <fullName evidence="6">TNF receptor-associated factor 4-like</fullName>
    </submittedName>
</protein>
<dbReference type="Proteomes" id="UP000192247">
    <property type="component" value="Unassembled WGS sequence"/>
</dbReference>
<dbReference type="PROSITE" id="PS50145">
    <property type="entry name" value="ZF_TRAF"/>
    <property type="match status" value="1"/>
</dbReference>
<keyword evidence="7" id="KW-1185">Reference proteome</keyword>
<evidence type="ECO:0000256" key="2">
    <source>
        <dbReference type="ARBA" id="ARBA00022771"/>
    </source>
</evidence>
<evidence type="ECO:0000313" key="7">
    <source>
        <dbReference type="Proteomes" id="UP000192247"/>
    </source>
</evidence>
<evidence type="ECO:0000256" key="1">
    <source>
        <dbReference type="ARBA" id="ARBA00022723"/>
    </source>
</evidence>
<name>A0A1V9XFG7_9ACAR</name>
<dbReference type="Pfam" id="PF02176">
    <property type="entry name" value="zf-TRAF"/>
    <property type="match status" value="1"/>
</dbReference>
<reference evidence="6 7" key="1">
    <citation type="journal article" date="2017" name="Gigascience">
        <title>Draft genome of the honey bee ectoparasitic mite, Tropilaelaps mercedesae, is shaped by the parasitic life history.</title>
        <authorList>
            <person name="Dong X."/>
            <person name="Armstrong S.D."/>
            <person name="Xia D."/>
            <person name="Makepeace B.L."/>
            <person name="Darby A.C."/>
            <person name="Kadowaki T."/>
        </authorList>
    </citation>
    <scope>NUCLEOTIDE SEQUENCE [LARGE SCALE GENOMIC DNA]</scope>
    <source>
        <strain evidence="6">Wuxi-XJTLU</strain>
    </source>
</reference>
<evidence type="ECO:0000313" key="6">
    <source>
        <dbReference type="EMBL" id="OQR72239.1"/>
    </source>
</evidence>
<evidence type="ECO:0000259" key="5">
    <source>
        <dbReference type="PROSITE" id="PS50145"/>
    </source>
</evidence>
<dbReference type="STRING" id="418985.A0A1V9XFG7"/>
<proteinExistence type="predicted"/>
<keyword evidence="6" id="KW-0675">Receptor</keyword>
<dbReference type="EMBL" id="MNPL01012251">
    <property type="protein sequence ID" value="OQR72239.1"/>
    <property type="molecule type" value="Genomic_DNA"/>
</dbReference>
<dbReference type="InParanoid" id="A0A1V9XFG7"/>
<evidence type="ECO:0000256" key="3">
    <source>
        <dbReference type="ARBA" id="ARBA00022833"/>
    </source>
</evidence>
<gene>
    <name evidence="6" type="ORF">BIW11_03808</name>
</gene>
<sequence length="191" mass="21055">MRRLMMNTHFRFAVSLPMIFSGSTECLLAVVFHRRAGNSSYSTAHRICRGAMEIPKNAAMVMVMCRPAFVTILDKWWSGVTRKVALAAALSAAATTTTKSHVIGGGSCCPYEPVYCESKCGMRIPRKLAEEHLRAECVNRLAACPFCGYDFAFDTLKQTTLTAATSINSRSSTSKQYRLIVGRRKPPESST</sequence>
<feature type="domain" description="TRAF-type" evidence="5">
    <location>
        <begin position="100"/>
        <end position="157"/>
    </location>
</feature>
<dbReference type="SUPFAM" id="SSF49599">
    <property type="entry name" value="TRAF domain-like"/>
    <property type="match status" value="1"/>
</dbReference>
<keyword evidence="2 4" id="KW-0863">Zinc-finger</keyword>
<comment type="caution">
    <text evidence="6">The sequence shown here is derived from an EMBL/GenBank/DDBJ whole genome shotgun (WGS) entry which is preliminary data.</text>
</comment>
<dbReference type="GO" id="GO:0008270">
    <property type="term" value="F:zinc ion binding"/>
    <property type="evidence" value="ECO:0007669"/>
    <property type="project" value="UniProtKB-KW"/>
</dbReference>
<evidence type="ECO:0000256" key="4">
    <source>
        <dbReference type="PROSITE-ProRule" id="PRU00207"/>
    </source>
</evidence>
<organism evidence="6 7">
    <name type="scientific">Tropilaelaps mercedesae</name>
    <dbReference type="NCBI Taxonomy" id="418985"/>
    <lineage>
        <taxon>Eukaryota</taxon>
        <taxon>Metazoa</taxon>
        <taxon>Ecdysozoa</taxon>
        <taxon>Arthropoda</taxon>
        <taxon>Chelicerata</taxon>
        <taxon>Arachnida</taxon>
        <taxon>Acari</taxon>
        <taxon>Parasitiformes</taxon>
        <taxon>Mesostigmata</taxon>
        <taxon>Gamasina</taxon>
        <taxon>Dermanyssoidea</taxon>
        <taxon>Laelapidae</taxon>
        <taxon>Tropilaelaps</taxon>
    </lineage>
</organism>
<accession>A0A1V9XFG7</accession>
<feature type="zinc finger region" description="TRAF-type" evidence="4">
    <location>
        <begin position="100"/>
        <end position="157"/>
    </location>
</feature>